<protein>
    <recommendedName>
        <fullName evidence="3">ATP-binding protein</fullName>
    </recommendedName>
</protein>
<dbReference type="EMBL" id="JAVDWV010000011">
    <property type="protein sequence ID" value="MDR7155812.1"/>
    <property type="molecule type" value="Genomic_DNA"/>
</dbReference>
<evidence type="ECO:0000313" key="1">
    <source>
        <dbReference type="EMBL" id="MDR7155812.1"/>
    </source>
</evidence>
<reference evidence="1 2" key="1">
    <citation type="submission" date="2023-07" db="EMBL/GenBank/DDBJ databases">
        <title>Sorghum-associated microbial communities from plants grown in Nebraska, USA.</title>
        <authorList>
            <person name="Schachtman D."/>
        </authorList>
    </citation>
    <scope>NUCLEOTIDE SEQUENCE [LARGE SCALE GENOMIC DNA]</scope>
    <source>
        <strain evidence="1 2">4256</strain>
    </source>
</reference>
<accession>A0ABU1X3U9</accession>
<evidence type="ECO:0000313" key="2">
    <source>
        <dbReference type="Proteomes" id="UP001267638"/>
    </source>
</evidence>
<gene>
    <name evidence="1" type="ORF">J2W40_002648</name>
</gene>
<organism evidence="1 2">
    <name type="scientific">Sphingobium xenophagum</name>
    <dbReference type="NCBI Taxonomy" id="121428"/>
    <lineage>
        <taxon>Bacteria</taxon>
        <taxon>Pseudomonadati</taxon>
        <taxon>Pseudomonadota</taxon>
        <taxon>Alphaproteobacteria</taxon>
        <taxon>Sphingomonadales</taxon>
        <taxon>Sphingomonadaceae</taxon>
        <taxon>Sphingobium</taxon>
    </lineage>
</organism>
<evidence type="ECO:0008006" key="3">
    <source>
        <dbReference type="Google" id="ProtNLM"/>
    </source>
</evidence>
<dbReference type="RefSeq" id="WP_310225456.1">
    <property type="nucleotide sequence ID" value="NZ_JAVDWV010000011.1"/>
</dbReference>
<dbReference type="Proteomes" id="UP001267638">
    <property type="component" value="Unassembled WGS sequence"/>
</dbReference>
<name>A0ABU1X3U9_SPHXE</name>
<sequence length="1435" mass="160253">MPYVDLHRRFSSIEPDQPFSAEAWQGVGRGYAGGLGWDDLLERPRVVVLAEASAGKSAEFRARVDVLRQEKRNAFYVTVESLASYGLDGSLGREDADRLASWHQGSAPAWFFLDSVDEARLNHKGVEQALNRLARELGQSYDRARILLSCRGSIWTGKADLDLVRRTLRVPPSTPEKSAAVDPDEALLRIPETATFQAPKVREILDITVVALTKLSDVQRKTFLTAASVTDVGSFEKELYARGLQQLAERPGDLQILASYWQKYRKFGSLSEMLDLGIAERLVERGDARRTLSSLSDEQIRAGAERLAAALVLGRSMNLSLPGQLPDEQEAIDPRQVLGDWPAGEIERLLERGLFVPATFGLVRFYHRSAQEYLAACWFKRMGNRLNDPELHRIFLADALGIQTIPPSLRATAAWLALWRPTLRRHILDREPLVLLEHGDPGALSLEEKQHLLATFAERDASGDLAYSRIDHQSLWMFVEQALAPAINAAAAANPREHFRFEMLRLIEEGEISGCLDMARAAALEPVTRPYHRIVATRVLRRLNDDTGLEAVAADVTAQADQLGPELAPSLAVELFPKHLSVDGLLTLIAKSKPGREYHSDGFKEELVLLFDACASFADREALIAGLAKLPFEPPLDDWPSLSRRYRRLAERLAPIARRAVIDSDQNDYGPPLIRLLMAVERAGWERDDEDDPALSDLIAARPSLRQALFWADVAYAIEEEAKDGKPLRSWRRVSVGNRDLWSLMTTDTPWLEDGLHRDHPDERRVALSALIELARATDTPEEALDRLATLVSTDDALTEQLAEARAPYVESDERKRMREKNDFYAQQASERKAREDQFWRDLRDRLIADPEPLRDPEKLKRWPGPLDLLRLSDWLAKRAKSGRSEGARSWQRLSDAFGDDVAQAYRDGMKILWRVTKPERPKTKTDGSRTVKYAIILSEAALRLEASEDVDWAKNLSAADAQIAALHACLDDQGTQPWLGGLLEHHPEIAAPPVVSQIEREWAQGTDWRPLLEQAAHGLPIPPALRAVLLRLIRGGKGGSATMIDVAARILARLNLSGVEQQSLSCLFDRRLSGYRRHDQWEALVSCLAILFLLDQQLAADRLLDILATERRRRHKSRAYNLLARLFGRHRGIVGKLNELAPATLAQIILEAYRERDRGPAPQGDTDDSVRDRFDEAGGSALSALLAIQGSDAHQQMLWLSKQPAVGRSAHRLRELAYEMAERNSERPVWPAARLKAFEDKMLAPIANGADLMGVALDLLDAIEASFGENDMSSRAVVGTAENEAAVQEWLGDALNLRSDGRFHAHREAQVVHDDRPDIILSSSSSTNQLAIEVKHGDMGWSLAALRAALAVQLAEQYLLPANRRHGILVISHHREIRFWKDKAKRRRISFSDLITELQRQAETITSNATGPITVAVRGLDATPGRPSNDGQAS</sequence>
<keyword evidence="2" id="KW-1185">Reference proteome</keyword>
<comment type="caution">
    <text evidence="1">The sequence shown here is derived from an EMBL/GenBank/DDBJ whole genome shotgun (WGS) entry which is preliminary data.</text>
</comment>
<proteinExistence type="predicted"/>